<reference evidence="1 2" key="1">
    <citation type="submission" date="2018-08" db="EMBL/GenBank/DDBJ databases">
        <title>Genomic Encyclopedia of Archaeal and Bacterial Type Strains, Phase II (KMG-II): from individual species to whole genera.</title>
        <authorList>
            <person name="Goeker M."/>
        </authorList>
    </citation>
    <scope>NUCLEOTIDE SEQUENCE [LARGE SCALE GENOMIC DNA]</scope>
    <source>
        <strain evidence="1 2">DSM 2261</strain>
    </source>
</reference>
<dbReference type="EMBL" id="QUMU01000001">
    <property type="protein sequence ID" value="REG37140.1"/>
    <property type="molecule type" value="Genomic_DNA"/>
</dbReference>
<sequence length="283" mass="31068">MDLSQGPRLHWRAARALPIPHVPSPPGRSMRPPSSRLASVIALVLLTGLLTAPRPARAYPMLPWPATPFPEGTLFIFPFNFVSGDARFINSYLYGALGLSERWDLIAGASVNFTTDPCSASFGVVDVTPRYLVTPQLALSPRILYTPGQSLVFSPEVHTFWNRDKFTLWVNAGLRPSLDLNGGGITSTTAYAYFSTEYAFTPQVWGIFEVDPYLTLTHSPSASLQPTMQLVAGVGFALDPQQTHLFEVGAIAAFSPATPFSYASSITYAAWYATSFELWKKQR</sequence>
<organism evidence="1 2">
    <name type="scientific">Archangium gephyra</name>
    <dbReference type="NCBI Taxonomy" id="48"/>
    <lineage>
        <taxon>Bacteria</taxon>
        <taxon>Pseudomonadati</taxon>
        <taxon>Myxococcota</taxon>
        <taxon>Myxococcia</taxon>
        <taxon>Myxococcales</taxon>
        <taxon>Cystobacterineae</taxon>
        <taxon>Archangiaceae</taxon>
        <taxon>Archangium</taxon>
    </lineage>
</organism>
<gene>
    <name evidence="1" type="ORF">ATI61_101118</name>
</gene>
<comment type="caution">
    <text evidence="1">The sequence shown here is derived from an EMBL/GenBank/DDBJ whole genome shotgun (WGS) entry which is preliminary data.</text>
</comment>
<evidence type="ECO:0008006" key="3">
    <source>
        <dbReference type="Google" id="ProtNLM"/>
    </source>
</evidence>
<evidence type="ECO:0000313" key="1">
    <source>
        <dbReference type="EMBL" id="REG37140.1"/>
    </source>
</evidence>
<protein>
    <recommendedName>
        <fullName evidence="3">MipA/OmpV family protein</fullName>
    </recommendedName>
</protein>
<dbReference type="Proteomes" id="UP000256345">
    <property type="component" value="Unassembled WGS sequence"/>
</dbReference>
<accession>A0ABX9KAD6</accession>
<name>A0ABX9KAD6_9BACT</name>
<evidence type="ECO:0000313" key="2">
    <source>
        <dbReference type="Proteomes" id="UP000256345"/>
    </source>
</evidence>
<proteinExistence type="predicted"/>
<keyword evidence="2" id="KW-1185">Reference proteome</keyword>